<evidence type="ECO:0000256" key="1">
    <source>
        <dbReference type="ARBA" id="ARBA00006699"/>
    </source>
</evidence>
<dbReference type="Gene3D" id="1.50.10.100">
    <property type="entry name" value="Chondroitin AC/alginate lyase"/>
    <property type="match status" value="1"/>
</dbReference>
<evidence type="ECO:0000259" key="6">
    <source>
        <dbReference type="Pfam" id="PF08124"/>
    </source>
</evidence>
<name>A0A2H4SMN2_CORMI</name>
<dbReference type="GO" id="GO:0030246">
    <property type="term" value="F:carbohydrate binding"/>
    <property type="evidence" value="ECO:0007669"/>
    <property type="project" value="InterPro"/>
</dbReference>
<evidence type="ECO:0000313" key="8">
    <source>
        <dbReference type="Proteomes" id="UP000323067"/>
    </source>
</evidence>
<dbReference type="InterPro" id="IPR014718">
    <property type="entry name" value="GH-type_carb-bd"/>
</dbReference>
<dbReference type="SUPFAM" id="SSF48230">
    <property type="entry name" value="Chondroitin AC/alginate lyase"/>
    <property type="match status" value="1"/>
</dbReference>
<proteinExistence type="inferred from homology"/>
<dbReference type="InterPro" id="IPR038970">
    <property type="entry name" value="Lyase_8"/>
</dbReference>
<dbReference type="EMBL" id="CP023325">
    <property type="protein sequence ID" value="ATY64353.1"/>
    <property type="molecule type" value="Genomic_DNA"/>
</dbReference>
<dbReference type="GO" id="GO:0016837">
    <property type="term" value="F:carbon-oxygen lyase activity, acting on polysaccharides"/>
    <property type="evidence" value="ECO:0007669"/>
    <property type="project" value="UniProtKB-ARBA"/>
</dbReference>
<dbReference type="InterPro" id="IPR003159">
    <property type="entry name" value="Lyase_8_central_dom"/>
</dbReference>
<reference evidence="7 8" key="1">
    <citation type="journal article" date="2017" name="BMC Genomics">
        <title>Chromosome level assembly and secondary metabolite potential of the parasitic fungus Cordyceps militaris.</title>
        <authorList>
            <person name="Kramer G.J."/>
            <person name="Nodwell J.R."/>
        </authorList>
    </citation>
    <scope>NUCLEOTIDE SEQUENCE [LARGE SCALE GENOMIC DNA]</scope>
    <source>
        <strain evidence="7 8">ATCC 34164</strain>
    </source>
</reference>
<feature type="signal peptide" evidence="4">
    <location>
        <begin position="1"/>
        <end position="21"/>
    </location>
</feature>
<dbReference type="GO" id="GO:0005975">
    <property type="term" value="P:carbohydrate metabolic process"/>
    <property type="evidence" value="ECO:0007669"/>
    <property type="project" value="InterPro"/>
</dbReference>
<dbReference type="Pfam" id="PF08124">
    <property type="entry name" value="Lyase_8_N"/>
    <property type="match status" value="1"/>
</dbReference>
<dbReference type="Pfam" id="PF02278">
    <property type="entry name" value="Lyase_8"/>
    <property type="match status" value="1"/>
</dbReference>
<sequence>MRLYAAACALCTLARAVAADAQDTRDMATLSRRRVADLAEFPNPLWFGSVQEWIDTQKSDGTWADVNYLSGCPARRANWPIQEHWNRIITLAAAWSGASSIADRKWTNSTTAWDAISNGLDHWFENDYKPAACLGNGGNASVFLSVVDLGRVHWAAHVERQGYGTPQVSHHVSIIRGKILTSLGWIRTAILIPQLSSTACLLARDGPLSQDQRDGCIRLTKRTYDNIDLSYGTGGNLTAANVVLVLQSAVSLGLFTHNVTIVESAMKRAFSGMTVRMNPLDPGHDSDSRAQFSNLAMQDGIHKDGSFLQHDGILYNGNYGKDLLNVFIQLEGEAVGTRFAADAATKQAMSTLIKGNEWMIFTDKNTRQQHWDFNAIGRFVSYPTKDLQASADINFNVTKLARAVTDFDGADDVNDTIKRLESNGTEPLVGNKGFWASDYMIHRRESFIIGNKMLSSRSTTSELVNGANPLGYHLGQGTLFTYVDGTEYKDIWASWDWNLIPGTTVVRETPALAAAGPNHRGARDFVGVVSDGRVGAAVEDYADPSDGHVSYKKAWFYLDDAVLVSVADVQTRGVGGAPVITVLENRAKADGGAFVDGERVPLGTDTKVTGSTLLYGGNGYLAYGAPFDLTLSEGDRTGNWSAISTSAAGPATVAVFSAYAAVTAPRASYALFPATSPRKLAQEAQAPTWVPVWGDGVSGAAGQGVLSVVFWPGGGGTVTVGLAEIGWADRGTVRVTAGQPGLFLITGSREAGSSGGGRLALAVSAADPTQKRKTATLELLLTRPLGEAQACGRAVQSKVDLDFVLPTGGMAGSSVEQEAFLHMT</sequence>
<evidence type="ECO:0000256" key="3">
    <source>
        <dbReference type="ARBA" id="ARBA00023239"/>
    </source>
</evidence>
<dbReference type="Gene3D" id="2.60.220.10">
    <property type="entry name" value="Polysaccharide lyase family 8-like, C-terminal"/>
    <property type="match status" value="1"/>
</dbReference>
<gene>
    <name evidence="7" type="ORF">A9K55_004644</name>
</gene>
<evidence type="ECO:0000256" key="2">
    <source>
        <dbReference type="ARBA" id="ARBA00022729"/>
    </source>
</evidence>
<dbReference type="InterPro" id="IPR012970">
    <property type="entry name" value="Lyase_8_alpha_N"/>
</dbReference>
<dbReference type="PANTHER" id="PTHR38481:SF1">
    <property type="entry name" value="HYALURONATE LYASE"/>
    <property type="match status" value="1"/>
</dbReference>
<feature type="domain" description="Polysaccharide lyase family 8 central" evidence="5">
    <location>
        <begin position="431"/>
        <end position="675"/>
    </location>
</feature>
<dbReference type="InterPro" id="IPR011013">
    <property type="entry name" value="Gal_mutarotase_sf_dom"/>
</dbReference>
<dbReference type="SUPFAM" id="SSF74650">
    <property type="entry name" value="Galactose mutarotase-like"/>
    <property type="match status" value="1"/>
</dbReference>
<dbReference type="VEuPathDB" id="FungiDB:A9K55_004644"/>
<feature type="chain" id="PRO_5014195460" evidence="4">
    <location>
        <begin position="22"/>
        <end position="824"/>
    </location>
</feature>
<comment type="similarity">
    <text evidence="1">Belongs to the polysaccharide lyase 8 family.</text>
</comment>
<dbReference type="VEuPathDB" id="FungiDB:CCM_01690"/>
<accession>A0A2H4SMN2</accession>
<keyword evidence="2 4" id="KW-0732">Signal</keyword>
<keyword evidence="3 7" id="KW-0456">Lyase</keyword>
<dbReference type="InterPro" id="IPR008929">
    <property type="entry name" value="Chondroitin_lyas"/>
</dbReference>
<dbReference type="Proteomes" id="UP000323067">
    <property type="component" value="Chromosome v"/>
</dbReference>
<dbReference type="Gene3D" id="2.70.98.10">
    <property type="match status" value="1"/>
</dbReference>
<dbReference type="AlphaFoldDB" id="A0A2H4SMN2"/>
<organism evidence="7 8">
    <name type="scientific">Cordyceps militaris</name>
    <name type="common">Caterpillar fungus</name>
    <name type="synonym">Clavaria militaris</name>
    <dbReference type="NCBI Taxonomy" id="73501"/>
    <lineage>
        <taxon>Eukaryota</taxon>
        <taxon>Fungi</taxon>
        <taxon>Dikarya</taxon>
        <taxon>Ascomycota</taxon>
        <taxon>Pezizomycotina</taxon>
        <taxon>Sordariomycetes</taxon>
        <taxon>Hypocreomycetidae</taxon>
        <taxon>Hypocreales</taxon>
        <taxon>Cordycipitaceae</taxon>
        <taxon>Cordyceps</taxon>
    </lineage>
</organism>
<feature type="domain" description="Polysaccharide lyase 8 N-terminal alpha-helical" evidence="6">
    <location>
        <begin position="296"/>
        <end position="355"/>
    </location>
</feature>
<dbReference type="InterPro" id="IPR011071">
    <property type="entry name" value="Lyase_8-like_C"/>
</dbReference>
<dbReference type="OrthoDB" id="5980780at2759"/>
<evidence type="ECO:0000313" key="7">
    <source>
        <dbReference type="EMBL" id="ATY64353.1"/>
    </source>
</evidence>
<evidence type="ECO:0000259" key="5">
    <source>
        <dbReference type="Pfam" id="PF02278"/>
    </source>
</evidence>
<dbReference type="PANTHER" id="PTHR38481">
    <property type="entry name" value="HYALURONATE LYASE"/>
    <property type="match status" value="1"/>
</dbReference>
<evidence type="ECO:0000256" key="4">
    <source>
        <dbReference type="SAM" id="SignalP"/>
    </source>
</evidence>
<protein>
    <submittedName>
        <fullName evidence="7">Polysaccharide lyase family 8</fullName>
    </submittedName>
</protein>
<dbReference type="GO" id="GO:0005576">
    <property type="term" value="C:extracellular region"/>
    <property type="evidence" value="ECO:0007669"/>
    <property type="project" value="InterPro"/>
</dbReference>